<proteinExistence type="predicted"/>
<evidence type="ECO:0000313" key="1">
    <source>
        <dbReference type="EMBL" id="KAK8876258.1"/>
    </source>
</evidence>
<protein>
    <submittedName>
        <fullName evidence="1">Uncharacterized protein</fullName>
    </submittedName>
</protein>
<keyword evidence="2" id="KW-1185">Reference proteome</keyword>
<reference evidence="1 2" key="1">
    <citation type="submission" date="2024-04" db="EMBL/GenBank/DDBJ databases">
        <title>Tritrichomonas musculus Genome.</title>
        <authorList>
            <person name="Alves-Ferreira E."/>
            <person name="Grigg M."/>
            <person name="Lorenzi H."/>
            <person name="Galac M."/>
        </authorList>
    </citation>
    <scope>NUCLEOTIDE SEQUENCE [LARGE SCALE GENOMIC DNA]</scope>
    <source>
        <strain evidence="1 2">EAF2021</strain>
    </source>
</reference>
<dbReference type="EMBL" id="JAPFFF010000012">
    <property type="protein sequence ID" value="KAK8876258.1"/>
    <property type="molecule type" value="Genomic_DNA"/>
</dbReference>
<dbReference type="Proteomes" id="UP001470230">
    <property type="component" value="Unassembled WGS sequence"/>
</dbReference>
<comment type="caution">
    <text evidence="1">The sequence shown here is derived from an EMBL/GenBank/DDBJ whole genome shotgun (WGS) entry which is preliminary data.</text>
</comment>
<accession>A0ABR2JFC9</accession>
<organism evidence="1 2">
    <name type="scientific">Tritrichomonas musculus</name>
    <dbReference type="NCBI Taxonomy" id="1915356"/>
    <lineage>
        <taxon>Eukaryota</taxon>
        <taxon>Metamonada</taxon>
        <taxon>Parabasalia</taxon>
        <taxon>Tritrichomonadida</taxon>
        <taxon>Tritrichomonadidae</taxon>
        <taxon>Tritrichomonas</taxon>
    </lineage>
</organism>
<gene>
    <name evidence="1" type="ORF">M9Y10_006453</name>
</gene>
<name>A0ABR2JFC9_9EUKA</name>
<evidence type="ECO:0000313" key="2">
    <source>
        <dbReference type="Proteomes" id="UP001470230"/>
    </source>
</evidence>
<sequence length="98" mass="11091">MVRHVHLHEADHSPEDYSIFSYNGHSILNITKKLLLWKSVHGIAISALNDPLITFLLQDDTLFSDKTNQKIIKSMANQIIESNFGLGENKKISIIFDG</sequence>